<keyword evidence="1" id="KW-0813">Transport</keyword>
<dbReference type="Gene3D" id="1.10.3520.10">
    <property type="entry name" value="Glycolipid transfer protein"/>
    <property type="match status" value="1"/>
</dbReference>
<dbReference type="AlphaFoldDB" id="A0A1A8YQX1"/>
<reference evidence="3" key="1">
    <citation type="submission" date="2016-05" db="EMBL/GenBank/DDBJ databases">
        <authorList>
            <person name="Lavstsen T."/>
            <person name="Jespersen J.S."/>
        </authorList>
    </citation>
    <scope>NUCLEOTIDE SEQUENCE [LARGE SCALE GENOMIC DNA]</scope>
</reference>
<evidence type="ECO:0000313" key="5">
    <source>
        <dbReference type="Proteomes" id="UP000078550"/>
    </source>
</evidence>
<protein>
    <submittedName>
        <fullName evidence="3">Glycolipid transfer protein, putative (GLTP)</fullName>
    </submittedName>
</protein>
<dbReference type="Proteomes" id="UP000078550">
    <property type="component" value="Unassembled WGS sequence"/>
</dbReference>
<keyword evidence="6" id="KW-1185">Reference proteome</keyword>
<evidence type="ECO:0000256" key="1">
    <source>
        <dbReference type="ARBA" id="ARBA00022448"/>
    </source>
</evidence>
<dbReference type="PANTHER" id="PTHR10219">
    <property type="entry name" value="GLYCOLIPID TRANSFER PROTEIN-RELATED"/>
    <property type="match status" value="1"/>
</dbReference>
<dbReference type="PANTHER" id="PTHR10219:SF25">
    <property type="entry name" value="PLECKSTRIN HOMOLOGY DOMAIN-CONTAINING FAMILY A MEMBER 8"/>
    <property type="match status" value="1"/>
</dbReference>
<proteinExistence type="predicted"/>
<sequence>MNDVIANTAFLTNIEKKSLDCREGNEIVVLKLCDLCNSIYPLYKKIFGNGLVADMLIKDLKNSSFKVQKAVEKFPEETKYVSLMYTYNLKKYESIEMLKKDLDNGIINFLWMKRAIEFIVVFLEKCYITKYSSTLNICAKEAYEEVLKNYHGYMTSHIVKLALKLSPTREKLTERLGFQSDEHAKVVLHKCLSITKPLISDISKTIEMNKCNFPDKA</sequence>
<organism evidence="3 5">
    <name type="scientific">Plasmodium ovale wallikeri</name>
    <dbReference type="NCBI Taxonomy" id="864142"/>
    <lineage>
        <taxon>Eukaryota</taxon>
        <taxon>Sar</taxon>
        <taxon>Alveolata</taxon>
        <taxon>Apicomplexa</taxon>
        <taxon>Aconoidasida</taxon>
        <taxon>Haemosporida</taxon>
        <taxon>Plasmodiidae</taxon>
        <taxon>Plasmodium</taxon>
        <taxon>Plasmodium (Plasmodium)</taxon>
    </lineage>
</organism>
<dbReference type="GO" id="GO:0005829">
    <property type="term" value="C:cytosol"/>
    <property type="evidence" value="ECO:0007669"/>
    <property type="project" value="TreeGrafter"/>
</dbReference>
<evidence type="ECO:0000313" key="6">
    <source>
        <dbReference type="Proteomes" id="UP000078555"/>
    </source>
</evidence>
<dbReference type="GO" id="GO:0016020">
    <property type="term" value="C:membrane"/>
    <property type="evidence" value="ECO:0007669"/>
    <property type="project" value="TreeGrafter"/>
</dbReference>
<dbReference type="InterPro" id="IPR014830">
    <property type="entry name" value="Glycolipid_transfer_prot_dom"/>
</dbReference>
<evidence type="ECO:0000259" key="2">
    <source>
        <dbReference type="Pfam" id="PF08718"/>
    </source>
</evidence>
<dbReference type="EMBL" id="FLRD01001096">
    <property type="protein sequence ID" value="SBT56446.1"/>
    <property type="molecule type" value="Genomic_DNA"/>
</dbReference>
<gene>
    <name evidence="4" type="ORF">POVWA1_076200</name>
    <name evidence="3" type="ORF">POVWA2_016890</name>
</gene>
<evidence type="ECO:0000313" key="4">
    <source>
        <dbReference type="EMBL" id="SBT56446.1"/>
    </source>
</evidence>
<reference evidence="5 6" key="2">
    <citation type="submission" date="2016-05" db="EMBL/GenBank/DDBJ databases">
        <authorList>
            <person name="Naeem Raeece"/>
        </authorList>
    </citation>
    <scope>NUCLEOTIDE SEQUENCE [LARGE SCALE GENOMIC DNA]</scope>
</reference>
<dbReference type="InterPro" id="IPR036497">
    <property type="entry name" value="GLTP_sf"/>
</dbReference>
<feature type="domain" description="Glycolipid transfer protein" evidence="2">
    <location>
        <begin position="29"/>
        <end position="177"/>
    </location>
</feature>
<dbReference type="SUPFAM" id="SSF110004">
    <property type="entry name" value="Glycolipid transfer protein, GLTP"/>
    <property type="match status" value="1"/>
</dbReference>
<name>A0A1A8YQX1_PLAOA</name>
<dbReference type="EMBL" id="FLRE01000066">
    <property type="protein sequence ID" value="SBT33829.1"/>
    <property type="molecule type" value="Genomic_DNA"/>
</dbReference>
<dbReference type="GO" id="GO:1902387">
    <property type="term" value="F:ceramide 1-phosphate binding"/>
    <property type="evidence" value="ECO:0007669"/>
    <property type="project" value="TreeGrafter"/>
</dbReference>
<dbReference type="Proteomes" id="UP000078555">
    <property type="component" value="Unassembled WGS sequence"/>
</dbReference>
<dbReference type="Pfam" id="PF08718">
    <property type="entry name" value="GLTP"/>
    <property type="match status" value="1"/>
</dbReference>
<dbReference type="GO" id="GO:1902388">
    <property type="term" value="F:ceramide 1-phosphate transfer activity"/>
    <property type="evidence" value="ECO:0007669"/>
    <property type="project" value="TreeGrafter"/>
</dbReference>
<accession>A0A1A8YQX1</accession>
<evidence type="ECO:0000313" key="3">
    <source>
        <dbReference type="EMBL" id="SBT33829.1"/>
    </source>
</evidence>